<comment type="function">
    <text evidence="16">Zinc phosphodiesterase, which displays mitochondrial tRNA 3'-processing endonuclease activity. Involved in tRNA maturation, by removing a 3'-trailer from precursor tRNA. Associates with mitochondrial DNA complexes at the nucleoids to initiate RNA processing and ribosome assembly.</text>
</comment>
<dbReference type="Pfam" id="PF13691">
    <property type="entry name" value="Lactamase_B_4"/>
    <property type="match status" value="1"/>
</dbReference>
<gene>
    <name evidence="21" type="primary">LOC118429301</name>
</gene>
<evidence type="ECO:0000256" key="4">
    <source>
        <dbReference type="ARBA" id="ARBA00012477"/>
    </source>
</evidence>
<dbReference type="OrthoDB" id="527344at2759"/>
<keyword evidence="7" id="KW-0540">Nuclease</keyword>
<evidence type="ECO:0000313" key="21">
    <source>
        <dbReference type="RefSeq" id="XP_035695676.1"/>
    </source>
</evidence>
<keyword evidence="8" id="KW-0479">Metal-binding</keyword>
<keyword evidence="9" id="KW-0255">Endonuclease</keyword>
<sequence>MLQSLLSSLHFRTSFSFRRAHTRRLLRSFCVCSVRRGSEGGEGGGKARWENNTATSRRQPRLAVFPPGGRHLQKQNEMAEETLRHVKKRKKGQTYVNNIANFYLQVIGAGSRDTCPSLFVFSDTKRYLFNCGEGTQRIMMEHKVKVSRMEDIFLTRLSWNNVGGLGGMTLTLQSIGVPEVRVYGPPNAEDFYQALKDFTYFPKIKVDVKPYQLSPMTDDVMTVWQVPIRAPDTSSEGGLSLGQV</sequence>
<accession>A0A9J7N923</accession>
<evidence type="ECO:0000256" key="6">
    <source>
        <dbReference type="ARBA" id="ARBA00022694"/>
    </source>
</evidence>
<keyword evidence="10" id="KW-0378">Hydrolase</keyword>
<evidence type="ECO:0000256" key="16">
    <source>
        <dbReference type="ARBA" id="ARBA00046098"/>
    </source>
</evidence>
<comment type="cofactor">
    <cofactor evidence="2">
        <name>Zn(2+)</name>
        <dbReference type="ChEBI" id="CHEBI:29105"/>
    </cofactor>
</comment>
<evidence type="ECO:0000256" key="18">
    <source>
        <dbReference type="SAM" id="MobiDB-lite"/>
    </source>
</evidence>
<dbReference type="PANTHER" id="PTHR12553">
    <property type="entry name" value="ZINC PHOSPHODIESTERASE ELAC PROTEIN 2"/>
    <property type="match status" value="1"/>
</dbReference>
<keyword evidence="20" id="KW-1185">Reference proteome</keyword>
<evidence type="ECO:0000256" key="14">
    <source>
        <dbReference type="ARBA" id="ARBA00032104"/>
    </source>
</evidence>
<dbReference type="RefSeq" id="XP_035695676.1">
    <property type="nucleotide sequence ID" value="XM_035839783.1"/>
</dbReference>
<evidence type="ECO:0000256" key="11">
    <source>
        <dbReference type="ARBA" id="ARBA00022833"/>
    </source>
</evidence>
<evidence type="ECO:0000256" key="7">
    <source>
        <dbReference type="ARBA" id="ARBA00022722"/>
    </source>
</evidence>
<evidence type="ECO:0000256" key="5">
    <source>
        <dbReference type="ARBA" id="ARBA00013357"/>
    </source>
</evidence>
<name>A0A9J7N923_BRAFL</name>
<evidence type="ECO:0000256" key="15">
    <source>
        <dbReference type="ARBA" id="ARBA00032616"/>
    </source>
</evidence>
<feature type="region of interest" description="Disordered" evidence="18">
    <location>
        <begin position="37"/>
        <end position="56"/>
    </location>
</feature>
<protein>
    <recommendedName>
        <fullName evidence="5">Zinc phosphodiesterase ELAC protein 2</fullName>
        <ecNumber evidence="4">3.1.26.11</ecNumber>
    </recommendedName>
    <alternativeName>
        <fullName evidence="15">ElaC homolog protein 2</fullName>
    </alternativeName>
    <alternativeName>
        <fullName evidence="13">Ribonuclease Z 2</fullName>
    </alternativeName>
    <alternativeName>
        <fullName evidence="14">tRNA 3 endonuclease 2</fullName>
    </alternativeName>
    <alternativeName>
        <fullName evidence="12">tRNase Z 2</fullName>
    </alternativeName>
</protein>
<dbReference type="GeneID" id="118429301"/>
<evidence type="ECO:0000256" key="17">
    <source>
        <dbReference type="ARBA" id="ARBA00047136"/>
    </source>
</evidence>
<evidence type="ECO:0000256" key="3">
    <source>
        <dbReference type="ARBA" id="ARBA00007823"/>
    </source>
</evidence>
<evidence type="ECO:0000256" key="13">
    <source>
        <dbReference type="ARBA" id="ARBA00030729"/>
    </source>
</evidence>
<dbReference type="SUPFAM" id="SSF56281">
    <property type="entry name" value="Metallo-hydrolase/oxidoreductase"/>
    <property type="match status" value="1"/>
</dbReference>
<dbReference type="Gene3D" id="3.60.15.10">
    <property type="entry name" value="Ribonuclease Z/Hydroxyacylglutathione hydrolase-like"/>
    <property type="match status" value="1"/>
</dbReference>
<evidence type="ECO:0000256" key="2">
    <source>
        <dbReference type="ARBA" id="ARBA00001947"/>
    </source>
</evidence>
<dbReference type="InterPro" id="IPR047151">
    <property type="entry name" value="RNZ2-like"/>
</dbReference>
<evidence type="ECO:0000259" key="19">
    <source>
        <dbReference type="Pfam" id="PF13691"/>
    </source>
</evidence>
<dbReference type="GO" id="GO:0042781">
    <property type="term" value="F:3'-tRNA processing endoribonuclease activity"/>
    <property type="evidence" value="ECO:0007669"/>
    <property type="project" value="UniProtKB-EC"/>
</dbReference>
<dbReference type="GO" id="GO:0046872">
    <property type="term" value="F:metal ion binding"/>
    <property type="evidence" value="ECO:0007669"/>
    <property type="project" value="UniProtKB-KW"/>
</dbReference>
<evidence type="ECO:0000256" key="8">
    <source>
        <dbReference type="ARBA" id="ARBA00022723"/>
    </source>
</evidence>
<comment type="catalytic activity">
    <reaction evidence="1">
        <text>Endonucleolytic cleavage of RNA, removing extra 3' nucleotides from tRNA precursor, generating 3' termini of tRNAs. A 3'-hydroxy group is left at the tRNA terminus and a 5'-phosphoryl group is left at the trailer molecule.</text>
        <dbReference type="EC" id="3.1.26.11"/>
    </reaction>
</comment>
<evidence type="ECO:0000256" key="1">
    <source>
        <dbReference type="ARBA" id="ARBA00000402"/>
    </source>
</evidence>
<keyword evidence="11" id="KW-0862">Zinc</keyword>
<organism evidence="20 21">
    <name type="scientific">Branchiostoma floridae</name>
    <name type="common">Florida lancelet</name>
    <name type="synonym">Amphioxus</name>
    <dbReference type="NCBI Taxonomy" id="7739"/>
    <lineage>
        <taxon>Eukaryota</taxon>
        <taxon>Metazoa</taxon>
        <taxon>Chordata</taxon>
        <taxon>Cephalochordata</taxon>
        <taxon>Leptocardii</taxon>
        <taxon>Amphioxiformes</taxon>
        <taxon>Branchiostomatidae</taxon>
        <taxon>Branchiostoma</taxon>
    </lineage>
</organism>
<dbReference type="EC" id="3.1.26.11" evidence="4"/>
<evidence type="ECO:0000256" key="9">
    <source>
        <dbReference type="ARBA" id="ARBA00022759"/>
    </source>
</evidence>
<reference evidence="20" key="1">
    <citation type="journal article" date="2020" name="Nat. Ecol. Evol.">
        <title>Deeply conserved synteny resolves early events in vertebrate evolution.</title>
        <authorList>
            <person name="Simakov O."/>
            <person name="Marletaz F."/>
            <person name="Yue J.X."/>
            <person name="O'Connell B."/>
            <person name="Jenkins J."/>
            <person name="Brandt A."/>
            <person name="Calef R."/>
            <person name="Tung C.H."/>
            <person name="Huang T.K."/>
            <person name="Schmutz J."/>
            <person name="Satoh N."/>
            <person name="Yu J.K."/>
            <person name="Putnam N.H."/>
            <person name="Green R.E."/>
            <person name="Rokhsar D.S."/>
        </authorList>
    </citation>
    <scope>NUCLEOTIDE SEQUENCE [LARGE SCALE GENOMIC DNA]</scope>
    <source>
        <strain evidence="20">S238N-H82</strain>
    </source>
</reference>
<keyword evidence="6" id="KW-0819">tRNA processing</keyword>
<comment type="subunit">
    <text evidence="17">Homodimer. Interacts with PTCD1.</text>
</comment>
<evidence type="ECO:0000313" key="20">
    <source>
        <dbReference type="Proteomes" id="UP000001554"/>
    </source>
</evidence>
<evidence type="ECO:0000256" key="10">
    <source>
        <dbReference type="ARBA" id="ARBA00022801"/>
    </source>
</evidence>
<dbReference type="InterPro" id="IPR027794">
    <property type="entry name" value="tRNase_Z_dom"/>
</dbReference>
<feature type="domain" description="tRNase Z endonuclease" evidence="19">
    <location>
        <begin position="105"/>
        <end position="164"/>
    </location>
</feature>
<evidence type="ECO:0000256" key="12">
    <source>
        <dbReference type="ARBA" id="ARBA00030689"/>
    </source>
</evidence>
<dbReference type="InterPro" id="IPR036866">
    <property type="entry name" value="RibonucZ/Hydroxyglut_hydro"/>
</dbReference>
<dbReference type="KEGG" id="bfo:118429301"/>
<reference evidence="21" key="2">
    <citation type="submission" date="2025-08" db="UniProtKB">
        <authorList>
            <consortium name="RefSeq"/>
        </authorList>
    </citation>
    <scope>IDENTIFICATION</scope>
    <source>
        <strain evidence="21">S238N-H82</strain>
        <tissue evidence="21">Testes</tissue>
    </source>
</reference>
<proteinExistence type="inferred from homology"/>
<dbReference type="PANTHER" id="PTHR12553:SF49">
    <property type="entry name" value="ZINC PHOSPHODIESTERASE ELAC PROTEIN 2"/>
    <property type="match status" value="1"/>
</dbReference>
<dbReference type="Proteomes" id="UP000001554">
    <property type="component" value="Chromosome 13"/>
</dbReference>
<dbReference type="AlphaFoldDB" id="A0A9J7N923"/>
<comment type="similarity">
    <text evidence="3">Belongs to the RNase Z family.</text>
</comment>